<dbReference type="PANTHER" id="PTHR39337">
    <property type="entry name" value="BLR5642 PROTEIN"/>
    <property type="match status" value="1"/>
</dbReference>
<gene>
    <name evidence="1" type="ORF">RQX22_11740</name>
</gene>
<dbReference type="EMBL" id="JAVUPU010000005">
    <property type="protein sequence ID" value="MDT9599622.1"/>
    <property type="molecule type" value="Genomic_DNA"/>
</dbReference>
<dbReference type="InterPro" id="IPR007438">
    <property type="entry name" value="DUF488"/>
</dbReference>
<dbReference type="PIRSF" id="PIRSF024492">
    <property type="entry name" value="UCP024492"/>
    <property type="match status" value="1"/>
</dbReference>
<comment type="caution">
    <text evidence="1">The sequence shown here is derived from an EMBL/GenBank/DDBJ whole genome shotgun (WGS) entry which is preliminary data.</text>
</comment>
<dbReference type="InterPro" id="IPR014519">
    <property type="entry name" value="UCP024492"/>
</dbReference>
<organism evidence="1 2">
    <name type="scientific">Sphingosinicella rhizophila</name>
    <dbReference type="NCBI Taxonomy" id="3050082"/>
    <lineage>
        <taxon>Bacteria</taxon>
        <taxon>Pseudomonadati</taxon>
        <taxon>Pseudomonadota</taxon>
        <taxon>Alphaproteobacteria</taxon>
        <taxon>Sphingomonadales</taxon>
        <taxon>Sphingosinicellaceae</taxon>
        <taxon>Sphingosinicella</taxon>
    </lineage>
</organism>
<dbReference type="RefSeq" id="WP_315726710.1">
    <property type="nucleotide sequence ID" value="NZ_JAVUPU010000005.1"/>
</dbReference>
<accession>A0ABU3Q8H2</accession>
<dbReference type="Proteomes" id="UP001259572">
    <property type="component" value="Unassembled WGS sequence"/>
</dbReference>
<reference evidence="1 2" key="1">
    <citation type="submission" date="2023-05" db="EMBL/GenBank/DDBJ databases">
        <authorList>
            <person name="Guo Y."/>
        </authorList>
    </citation>
    <scope>NUCLEOTIDE SEQUENCE [LARGE SCALE GENOMIC DNA]</scope>
    <source>
        <strain evidence="1 2">GR2756</strain>
    </source>
</reference>
<proteinExistence type="predicted"/>
<evidence type="ECO:0000313" key="2">
    <source>
        <dbReference type="Proteomes" id="UP001259572"/>
    </source>
</evidence>
<evidence type="ECO:0000313" key="1">
    <source>
        <dbReference type="EMBL" id="MDT9599622.1"/>
    </source>
</evidence>
<sequence>MATPRPLSTIGYEGKTIDEVLDELGDAKVTLLIDVRAVAASRRPGFSKTALAGALRARGISYLHLRALGTPKAGRDAARSGRIAEMHAIYEEQLETPEAELALAQAHEAATARHAALLCFERDAACCHRAIVADRLMAMGEYRRQDI</sequence>
<keyword evidence="2" id="KW-1185">Reference proteome</keyword>
<protein>
    <submittedName>
        <fullName evidence="1">DUF488 domain-containing protein</fullName>
    </submittedName>
</protein>
<name>A0ABU3Q8H2_9SPHN</name>
<dbReference type="Pfam" id="PF04343">
    <property type="entry name" value="DUF488"/>
    <property type="match status" value="1"/>
</dbReference>
<dbReference type="PANTHER" id="PTHR39337:SF1">
    <property type="entry name" value="BLR5642 PROTEIN"/>
    <property type="match status" value="1"/>
</dbReference>